<keyword evidence="7 9" id="KW-0472">Membrane</keyword>
<feature type="signal peptide" evidence="10">
    <location>
        <begin position="1"/>
        <end position="36"/>
    </location>
</feature>
<keyword evidence="12" id="KW-1185">Reference proteome</keyword>
<comment type="similarity">
    <text evidence="8">Belongs to the binding-protein-dependent transport system permease family. LivHM subfamily.</text>
</comment>
<dbReference type="GO" id="GO:0006865">
    <property type="term" value="P:amino acid transport"/>
    <property type="evidence" value="ECO:0007669"/>
    <property type="project" value="UniProtKB-KW"/>
</dbReference>
<feature type="transmembrane region" description="Helical" evidence="9">
    <location>
        <begin position="316"/>
        <end position="335"/>
    </location>
</feature>
<dbReference type="AlphaFoldDB" id="A0A417XXZ5"/>
<dbReference type="GO" id="GO:0005886">
    <property type="term" value="C:plasma membrane"/>
    <property type="evidence" value="ECO:0007669"/>
    <property type="project" value="UniProtKB-SubCell"/>
</dbReference>
<protein>
    <submittedName>
        <fullName evidence="11">Branched-chain amino acid ABC transporter permease</fullName>
    </submittedName>
</protein>
<name>A0A417XXZ5_9ACTN</name>
<organism evidence="11 12">
    <name type="scientific">Nocardioides immobilis</name>
    <dbReference type="NCBI Taxonomy" id="2049295"/>
    <lineage>
        <taxon>Bacteria</taxon>
        <taxon>Bacillati</taxon>
        <taxon>Actinomycetota</taxon>
        <taxon>Actinomycetes</taxon>
        <taxon>Propionibacteriales</taxon>
        <taxon>Nocardioidaceae</taxon>
        <taxon>Nocardioides</taxon>
    </lineage>
</organism>
<sequence length="464" mass="48645">MFIATRRRSRSAAALVLLVAVLGALLAILAAQPAHADTSTADDEAVRCALVKPTDDDTISILGRICDRREKPPIAVPGVAVTVEDEDGNVIGEATSGEDGTFVIDLPGTAIEHLGKSYTVALDESTLPEGTKPEITSRTLSINIDNDQTVLFPIGDVGPSKPSKFTEALQLAVGGLVFSVILAMAALGLSMIFGTTGLTNFAHGELVTFGALAAFFVDRLPGRIEVGGAEITVIVGVFAAFVAGGVFGWLNDSALWRPLRRRGTGLVAMMIVSIGLSLFLRNIYQYFAGAQQRNYSQYGAVQPWEIGDILLTPKELIVILLGAAVLVAATSLLQFTRLGKATRAVADNPGLASATGINVERVIGIVWIGGAALAGLAGALLGVTQGFDFQIGFRILLLVFAAVVLGGLGTIWGAIVGAFVIGLFTELSTLFIDPEFKFVGALLLLIIILLIRPQGLLGRAQRIG</sequence>
<dbReference type="InterPro" id="IPR052157">
    <property type="entry name" value="BCAA_transport_permease"/>
</dbReference>
<keyword evidence="3" id="KW-1003">Cell membrane</keyword>
<feature type="transmembrane region" description="Helical" evidence="9">
    <location>
        <begin position="362"/>
        <end position="383"/>
    </location>
</feature>
<accession>A0A417XXZ5</accession>
<dbReference type="OrthoDB" id="9807115at2"/>
<evidence type="ECO:0000256" key="3">
    <source>
        <dbReference type="ARBA" id="ARBA00022475"/>
    </source>
</evidence>
<keyword evidence="5" id="KW-0029">Amino-acid transport</keyword>
<keyword evidence="6 9" id="KW-1133">Transmembrane helix</keyword>
<dbReference type="GO" id="GO:0022857">
    <property type="term" value="F:transmembrane transporter activity"/>
    <property type="evidence" value="ECO:0007669"/>
    <property type="project" value="InterPro"/>
</dbReference>
<dbReference type="RefSeq" id="WP_147381494.1">
    <property type="nucleotide sequence ID" value="NZ_QXGH01000026.1"/>
</dbReference>
<dbReference type="EMBL" id="QXGH01000026">
    <property type="protein sequence ID" value="RHW25130.1"/>
    <property type="molecule type" value="Genomic_DNA"/>
</dbReference>
<feature type="transmembrane region" description="Helical" evidence="9">
    <location>
        <begin position="171"/>
        <end position="193"/>
    </location>
</feature>
<evidence type="ECO:0000256" key="6">
    <source>
        <dbReference type="ARBA" id="ARBA00022989"/>
    </source>
</evidence>
<evidence type="ECO:0000256" key="5">
    <source>
        <dbReference type="ARBA" id="ARBA00022970"/>
    </source>
</evidence>
<dbReference type="InterPro" id="IPR001851">
    <property type="entry name" value="ABC_transp_permease"/>
</dbReference>
<reference evidence="11 12" key="1">
    <citation type="submission" date="2018-09" db="EMBL/GenBank/DDBJ databases">
        <title>Genome sequencing of Nocardioides immobilis CCTCC AB 2017083 for comparison to Nocardioides silvaticus.</title>
        <authorList>
            <person name="Li C."/>
            <person name="Wang G."/>
        </authorList>
    </citation>
    <scope>NUCLEOTIDE SEQUENCE [LARGE SCALE GENOMIC DNA]</scope>
    <source>
        <strain evidence="11 12">CCTCC AB 2017083</strain>
    </source>
</reference>
<feature type="transmembrane region" description="Helical" evidence="9">
    <location>
        <begin position="436"/>
        <end position="452"/>
    </location>
</feature>
<dbReference type="CDD" id="cd06582">
    <property type="entry name" value="TM_PBP1_LivH_like"/>
    <property type="match status" value="1"/>
</dbReference>
<proteinExistence type="inferred from homology"/>
<evidence type="ECO:0000256" key="8">
    <source>
        <dbReference type="ARBA" id="ARBA00037998"/>
    </source>
</evidence>
<feature type="transmembrane region" description="Helical" evidence="9">
    <location>
        <begin position="263"/>
        <end position="284"/>
    </location>
</feature>
<gene>
    <name evidence="11" type="ORF">D0Z08_20765</name>
</gene>
<feature type="transmembrane region" description="Helical" evidence="9">
    <location>
        <begin position="395"/>
        <end position="424"/>
    </location>
</feature>
<dbReference type="Proteomes" id="UP000283644">
    <property type="component" value="Unassembled WGS sequence"/>
</dbReference>
<evidence type="ECO:0000256" key="4">
    <source>
        <dbReference type="ARBA" id="ARBA00022692"/>
    </source>
</evidence>
<dbReference type="PANTHER" id="PTHR11795:SF445">
    <property type="entry name" value="AMINO ACID ABC TRANSPORTER PERMEASE PROTEIN"/>
    <property type="match status" value="1"/>
</dbReference>
<keyword evidence="4 9" id="KW-0812">Transmembrane</keyword>
<evidence type="ECO:0000256" key="1">
    <source>
        <dbReference type="ARBA" id="ARBA00004651"/>
    </source>
</evidence>
<feature type="chain" id="PRO_5019351571" evidence="10">
    <location>
        <begin position="37"/>
        <end position="464"/>
    </location>
</feature>
<dbReference type="PANTHER" id="PTHR11795">
    <property type="entry name" value="BRANCHED-CHAIN AMINO ACID TRANSPORT SYSTEM PERMEASE PROTEIN LIVH"/>
    <property type="match status" value="1"/>
</dbReference>
<feature type="transmembrane region" description="Helical" evidence="9">
    <location>
        <begin position="231"/>
        <end position="251"/>
    </location>
</feature>
<comment type="subcellular location">
    <subcellularLocation>
        <location evidence="1">Cell membrane</location>
        <topology evidence="1">Multi-pass membrane protein</topology>
    </subcellularLocation>
</comment>
<evidence type="ECO:0000256" key="9">
    <source>
        <dbReference type="SAM" id="Phobius"/>
    </source>
</evidence>
<evidence type="ECO:0000256" key="10">
    <source>
        <dbReference type="SAM" id="SignalP"/>
    </source>
</evidence>
<dbReference type="Pfam" id="PF02653">
    <property type="entry name" value="BPD_transp_2"/>
    <property type="match status" value="1"/>
</dbReference>
<evidence type="ECO:0000256" key="7">
    <source>
        <dbReference type="ARBA" id="ARBA00023136"/>
    </source>
</evidence>
<comment type="caution">
    <text evidence="11">The sequence shown here is derived from an EMBL/GenBank/DDBJ whole genome shotgun (WGS) entry which is preliminary data.</text>
</comment>
<evidence type="ECO:0000313" key="11">
    <source>
        <dbReference type="EMBL" id="RHW25130.1"/>
    </source>
</evidence>
<evidence type="ECO:0000313" key="12">
    <source>
        <dbReference type="Proteomes" id="UP000283644"/>
    </source>
</evidence>
<keyword evidence="2" id="KW-0813">Transport</keyword>
<evidence type="ECO:0000256" key="2">
    <source>
        <dbReference type="ARBA" id="ARBA00022448"/>
    </source>
</evidence>
<keyword evidence="10" id="KW-0732">Signal</keyword>